<dbReference type="Pfam" id="PF12849">
    <property type="entry name" value="PBP_like_2"/>
    <property type="match status" value="1"/>
</dbReference>
<dbReference type="Gene3D" id="3.40.190.10">
    <property type="entry name" value="Periplasmic binding protein-like II"/>
    <property type="match status" value="2"/>
</dbReference>
<dbReference type="RefSeq" id="WP_129428198.1">
    <property type="nucleotide sequence ID" value="NZ_SDWV01000021.1"/>
</dbReference>
<evidence type="ECO:0000259" key="2">
    <source>
        <dbReference type="Pfam" id="PF12849"/>
    </source>
</evidence>
<name>A0A4V1RNF8_9ACTN</name>
<gene>
    <name evidence="4" type="ORF">EUA94_17560</name>
</gene>
<sequence length="533" mass="53489">MSVRRLLAGVAAASLATTALAMAAPAQADPSFVPDADDIVGVGSDTSMFALTYLADGNAGVAGFNASNPARRLVSFDAKTFAPDGITQTNSTTVTLRAGSAAITRPNGSTEGKNLLRTGGNLDVNYARSSSSISTAEASDGLVGFPFAKDTLAMATSKTSNAPAALTEAQIVDIYEGDLTDWATIGGASGQIKPYIPQPGSGTRNFFVAELKRMNGGVDVVINTSKVAPVQEHSDAPIKDDPNAVAPFSVGRAGLLGTLRIETGFSAARALYNIVRQPDVSSEWAQAMFGTNGFACSPAATSLILDAGFEQLLSSSQGGKCGVTTTSSTAVSDLLTAKVNTTTTVAGASATAGALTLTATVGGGGALKPQGVVAFSVDGATRGQGVVTGGKATVNLTGLTAGAHKVKAVFTPTGAAFNGSSSADTDVTVAAAAPAPAAKAKTTLKETYKASYAKGAVVKGKVKVKESATGAATGKVVIKRGTKTVGKGTVKNGVVVIKLTKTLKTGKNKLVATYAGNSAFVASKLKFTITIKG</sequence>
<dbReference type="Gene3D" id="2.60.40.10">
    <property type="entry name" value="Immunoglobulins"/>
    <property type="match status" value="2"/>
</dbReference>
<keyword evidence="5" id="KW-1185">Reference proteome</keyword>
<dbReference type="InterPro" id="IPR024370">
    <property type="entry name" value="PBP_domain"/>
</dbReference>
<protein>
    <submittedName>
        <fullName evidence="4">Uncharacterized protein</fullName>
    </submittedName>
</protein>
<accession>A0A4V1RNF8</accession>
<dbReference type="OrthoDB" id="3636760at2"/>
<dbReference type="Proteomes" id="UP000291101">
    <property type="component" value="Unassembled WGS sequence"/>
</dbReference>
<feature type="domain" description="Bacterial Ig-like" evidence="3">
    <location>
        <begin position="450"/>
        <end position="531"/>
    </location>
</feature>
<dbReference type="EMBL" id="SDWV01000021">
    <property type="protein sequence ID" value="RYC05707.1"/>
    <property type="molecule type" value="Genomic_DNA"/>
</dbReference>
<feature type="domain" description="PBP" evidence="2">
    <location>
        <begin position="104"/>
        <end position="214"/>
    </location>
</feature>
<dbReference type="InterPro" id="IPR013783">
    <property type="entry name" value="Ig-like_fold"/>
</dbReference>
<dbReference type="AlphaFoldDB" id="A0A4V1RNF8"/>
<dbReference type="InterPro" id="IPR032109">
    <property type="entry name" value="Big_3_5"/>
</dbReference>
<evidence type="ECO:0000313" key="4">
    <source>
        <dbReference type="EMBL" id="RYC05707.1"/>
    </source>
</evidence>
<comment type="caution">
    <text evidence="4">The sequence shown here is derived from an EMBL/GenBank/DDBJ whole genome shotgun (WGS) entry which is preliminary data.</text>
</comment>
<evidence type="ECO:0000256" key="1">
    <source>
        <dbReference type="SAM" id="SignalP"/>
    </source>
</evidence>
<proteinExistence type="predicted"/>
<feature type="chain" id="PRO_5039539124" evidence="1">
    <location>
        <begin position="24"/>
        <end position="533"/>
    </location>
</feature>
<keyword evidence="1" id="KW-0732">Signal</keyword>
<feature type="domain" description="Bacterial Ig-like" evidence="3">
    <location>
        <begin position="344"/>
        <end position="430"/>
    </location>
</feature>
<evidence type="ECO:0000259" key="3">
    <source>
        <dbReference type="Pfam" id="PF16640"/>
    </source>
</evidence>
<dbReference type="SUPFAM" id="SSF53850">
    <property type="entry name" value="Periplasmic binding protein-like II"/>
    <property type="match status" value="1"/>
</dbReference>
<feature type="signal peptide" evidence="1">
    <location>
        <begin position="1"/>
        <end position="23"/>
    </location>
</feature>
<reference evidence="4 5" key="1">
    <citation type="submission" date="2019-01" db="EMBL/GenBank/DDBJ databases">
        <title>Novel species of Nocardioides.</title>
        <authorList>
            <person name="Liu Q."/>
            <person name="X Y.-H."/>
        </authorList>
    </citation>
    <scope>NUCLEOTIDE SEQUENCE [LARGE SCALE GENOMIC DNA]</scope>
    <source>
        <strain evidence="4 5">HLT2-9</strain>
    </source>
</reference>
<dbReference type="GO" id="GO:0005975">
    <property type="term" value="P:carbohydrate metabolic process"/>
    <property type="evidence" value="ECO:0007669"/>
    <property type="project" value="UniProtKB-ARBA"/>
</dbReference>
<organism evidence="4 5">
    <name type="scientific">Nocardioides zhouii</name>
    <dbReference type="NCBI Taxonomy" id="1168729"/>
    <lineage>
        <taxon>Bacteria</taxon>
        <taxon>Bacillati</taxon>
        <taxon>Actinomycetota</taxon>
        <taxon>Actinomycetes</taxon>
        <taxon>Propionibacteriales</taxon>
        <taxon>Nocardioidaceae</taxon>
        <taxon>Nocardioides</taxon>
    </lineage>
</organism>
<dbReference type="Pfam" id="PF16640">
    <property type="entry name" value="Big_3_5"/>
    <property type="match status" value="2"/>
</dbReference>
<evidence type="ECO:0000313" key="5">
    <source>
        <dbReference type="Proteomes" id="UP000291101"/>
    </source>
</evidence>